<dbReference type="CDD" id="cd16376">
    <property type="entry name" value="Avd_like"/>
    <property type="match status" value="1"/>
</dbReference>
<name>A0A1H9UUP5_9GAMM</name>
<dbReference type="AlphaFoldDB" id="A0A1H9UUP5"/>
<dbReference type="InterPro" id="IPR055360">
    <property type="entry name" value="bAvd"/>
</dbReference>
<dbReference type="STRING" id="416874.SAMN04487958_107215"/>
<dbReference type="Pfam" id="PF22296">
    <property type="entry name" value="bAvd"/>
    <property type="match status" value="1"/>
</dbReference>
<dbReference type="Proteomes" id="UP000198505">
    <property type="component" value="Unassembled WGS sequence"/>
</dbReference>
<evidence type="ECO:0000313" key="3">
    <source>
        <dbReference type="Proteomes" id="UP000198505"/>
    </source>
</evidence>
<protein>
    <recommendedName>
        <fullName evidence="1">bAvd-like domain-containing protein</fullName>
    </recommendedName>
</protein>
<keyword evidence="3" id="KW-1185">Reference proteome</keyword>
<dbReference type="InterPro" id="IPR036583">
    <property type="entry name" value="23S_rRNA_IVS_sf"/>
</dbReference>
<feature type="domain" description="bAvd-like" evidence="1">
    <location>
        <begin position="17"/>
        <end position="119"/>
    </location>
</feature>
<dbReference type="SUPFAM" id="SSF158446">
    <property type="entry name" value="IVS-encoded protein-like"/>
    <property type="match status" value="1"/>
</dbReference>
<evidence type="ECO:0000313" key="2">
    <source>
        <dbReference type="EMBL" id="SES12777.1"/>
    </source>
</evidence>
<dbReference type="Gene3D" id="1.20.1440.60">
    <property type="entry name" value="23S rRNA-intervening sequence"/>
    <property type="match status" value="1"/>
</dbReference>
<evidence type="ECO:0000259" key="1">
    <source>
        <dbReference type="Pfam" id="PF22296"/>
    </source>
</evidence>
<proteinExistence type="predicted"/>
<reference evidence="3" key="1">
    <citation type="submission" date="2016-10" db="EMBL/GenBank/DDBJ databases">
        <authorList>
            <person name="Varghese N."/>
            <person name="Submissions S."/>
        </authorList>
    </citation>
    <scope>NUCLEOTIDE SEQUENCE [LARGE SCALE GENOMIC DNA]</scope>
    <source>
        <strain evidence="3">CGMCC 1.6495</strain>
    </source>
</reference>
<accession>A0A1H9UUP5</accession>
<sequence length="123" mass="14066">MSSKAERHFDARQSLAIIDRYDEAAGYIYQRVQQSPKRHGRYRDKLLDAVLAVPGLLYAAAKSGQVSRLYVADAALAELRWLLRFAAHKDRRIISHHQQTHAEVLLAEVGKMLGEWIKKKTAR</sequence>
<dbReference type="EMBL" id="FOGS01000007">
    <property type="protein sequence ID" value="SES12777.1"/>
    <property type="molecule type" value="Genomic_DNA"/>
</dbReference>
<gene>
    <name evidence="2" type="ORF">SAMN04487958_107215</name>
</gene>
<dbReference type="RefSeq" id="WP_092828190.1">
    <property type="nucleotide sequence ID" value="NZ_FOGS01000007.1"/>
</dbReference>
<dbReference type="NCBIfam" id="NF033474">
    <property type="entry name" value="DivGenRetAVD"/>
    <property type="match status" value="1"/>
</dbReference>
<organism evidence="2 3">
    <name type="scientific">Vreelandella subterranea</name>
    <dbReference type="NCBI Taxonomy" id="416874"/>
    <lineage>
        <taxon>Bacteria</taxon>
        <taxon>Pseudomonadati</taxon>
        <taxon>Pseudomonadota</taxon>
        <taxon>Gammaproteobacteria</taxon>
        <taxon>Oceanospirillales</taxon>
        <taxon>Halomonadaceae</taxon>
        <taxon>Vreelandella</taxon>
    </lineage>
</organism>